<evidence type="ECO:0000259" key="8">
    <source>
        <dbReference type="PROSITE" id="PS51387"/>
    </source>
</evidence>
<dbReference type="PANTHER" id="PTHR46568">
    <property type="entry name" value="ALKYLDIHYDROXYACETONEPHOSPHATE SYNTHASE, PEROXISOMAL"/>
    <property type="match status" value="1"/>
</dbReference>
<dbReference type="PANTHER" id="PTHR46568:SF1">
    <property type="entry name" value="ALKYLDIHYDROXYACETONEPHOSPHATE SYNTHASE, PEROXISOMAL"/>
    <property type="match status" value="1"/>
</dbReference>
<sequence>MTLEMHPQRWGDPAHAAPLPASTHALVDAFLGTRDTPASDGATLPEPGLSADLLDSLESLLGAGAVLADDETRRLRTRGKSTPDLLLARAGDLGDAPDVVVRPRTHEEVAAVLGWAVEHHVAVVPFGGGTCVTGGLAAVRDGFAGLVSLDLVRMDRLLDVDQVSMTATFQPGVRGPAAEAMLAEHGLTLSHFPQSFEFASIGGFAATRSSGQSSAGFGRFDEMVVGLRVATPVGELVTGSSPANAAGPDLRQVVLGSEGTLGVITEVTVRVRELAPEKAYEAWAFDSFAAGADAMRHLVQHDLRPTVLRLSDETETMVNLASQSEVGGEGISGALMIVGYETPGALRRRETVTAALGELGAKPLGEERGAAWARGRFHAPYLRDSMLDVGVLVETLETATFWSRRQALYDAVRAALESHLPGALVMCHISHVYETGCSLYFTVAARQGDDPIAQWHAAKSAASDAMVGSGATITHHHAVGTDHRPWLAREIGEVGVAMLRGLKGAVDPTGILNPGVLIP</sequence>
<evidence type="ECO:0000256" key="2">
    <source>
        <dbReference type="ARBA" id="ARBA00022630"/>
    </source>
</evidence>
<evidence type="ECO:0000256" key="6">
    <source>
        <dbReference type="PIRSR" id="PIRSR625650-3"/>
    </source>
</evidence>
<keyword evidence="10" id="KW-1185">Reference proteome</keyword>
<dbReference type="SUPFAM" id="SSF55103">
    <property type="entry name" value="FAD-linked oxidases, C-terminal domain"/>
    <property type="match status" value="1"/>
</dbReference>
<feature type="domain" description="FAD-binding PCMH-type" evidence="8">
    <location>
        <begin position="93"/>
        <end position="274"/>
    </location>
</feature>
<evidence type="ECO:0000256" key="3">
    <source>
        <dbReference type="ARBA" id="ARBA00022827"/>
    </source>
</evidence>
<feature type="active site" description="Proton donor/acceptor" evidence="4">
    <location>
        <position position="440"/>
    </location>
</feature>
<dbReference type="SUPFAM" id="SSF56176">
    <property type="entry name" value="FAD-binding/transporter-associated domain-like"/>
    <property type="match status" value="1"/>
</dbReference>
<dbReference type="OrthoDB" id="9811557at2"/>
<name>A0A4P7IC69_9ACTN</name>
<dbReference type="RefSeq" id="WP_135266666.1">
    <property type="nucleotide sequence ID" value="NZ_CP038436.1"/>
</dbReference>
<organism evidence="9 10">
    <name type="scientific">Nocardioides seonyuensis</name>
    <dbReference type="NCBI Taxonomy" id="2518371"/>
    <lineage>
        <taxon>Bacteria</taxon>
        <taxon>Bacillati</taxon>
        <taxon>Actinomycetota</taxon>
        <taxon>Actinomycetes</taxon>
        <taxon>Propionibacteriales</taxon>
        <taxon>Nocardioidaceae</taxon>
        <taxon>Nocardioides</taxon>
    </lineage>
</organism>
<dbReference type="GO" id="GO:0008609">
    <property type="term" value="F:alkylglycerone-phosphate synthase activity"/>
    <property type="evidence" value="ECO:0007669"/>
    <property type="project" value="InterPro"/>
</dbReference>
<dbReference type="InterPro" id="IPR016171">
    <property type="entry name" value="Vanillyl_alc_oxidase_C-sub2"/>
</dbReference>
<dbReference type="InterPro" id="IPR006094">
    <property type="entry name" value="Oxid_FAD_bind_N"/>
</dbReference>
<dbReference type="GO" id="GO:0008610">
    <property type="term" value="P:lipid biosynthetic process"/>
    <property type="evidence" value="ECO:0007669"/>
    <property type="project" value="InterPro"/>
</dbReference>
<dbReference type="Gene3D" id="3.30.300.330">
    <property type="match status" value="1"/>
</dbReference>
<dbReference type="EMBL" id="CP038436">
    <property type="protein sequence ID" value="QBX54694.1"/>
    <property type="molecule type" value="Genomic_DNA"/>
</dbReference>
<proteinExistence type="inferred from homology"/>
<evidence type="ECO:0000256" key="1">
    <source>
        <dbReference type="ARBA" id="ARBA00008000"/>
    </source>
</evidence>
<dbReference type="Gene3D" id="1.10.45.10">
    <property type="entry name" value="Vanillyl-alcohol Oxidase, Chain A, domain 4"/>
    <property type="match status" value="1"/>
</dbReference>
<dbReference type="PROSITE" id="PS51387">
    <property type="entry name" value="FAD_PCMH"/>
    <property type="match status" value="1"/>
</dbReference>
<dbReference type="GO" id="GO:0071949">
    <property type="term" value="F:FAD binding"/>
    <property type="evidence" value="ECO:0007669"/>
    <property type="project" value="InterPro"/>
</dbReference>
<feature type="binding site" evidence="5">
    <location>
        <position position="383"/>
    </location>
    <ligand>
        <name>substrate</name>
    </ligand>
</feature>
<accession>A0A4P7IC69</accession>
<dbReference type="KEGG" id="nsn:EXE58_03915"/>
<evidence type="ECO:0000256" key="7">
    <source>
        <dbReference type="PIRSR" id="PIRSR625650-4"/>
    </source>
</evidence>
<feature type="binding site" evidence="6">
    <location>
        <begin position="258"/>
        <end position="264"/>
    </location>
    <ligand>
        <name>FAD</name>
        <dbReference type="ChEBI" id="CHEBI:57692"/>
    </ligand>
</feature>
<feature type="site" description="Important for enzyme activity" evidence="7">
    <location>
        <position position="309"/>
    </location>
</feature>
<dbReference type="InterPro" id="IPR004113">
    <property type="entry name" value="FAD-bd_oxidored_4_C"/>
</dbReference>
<evidence type="ECO:0000313" key="9">
    <source>
        <dbReference type="EMBL" id="QBX54694.1"/>
    </source>
</evidence>
<evidence type="ECO:0000256" key="4">
    <source>
        <dbReference type="PIRSR" id="PIRSR625650-1"/>
    </source>
</evidence>
<dbReference type="Gene3D" id="3.30.465.10">
    <property type="match status" value="1"/>
</dbReference>
<evidence type="ECO:0000256" key="5">
    <source>
        <dbReference type="PIRSR" id="PIRSR625650-2"/>
    </source>
</evidence>
<gene>
    <name evidence="9" type="ORF">EXE58_03915</name>
</gene>
<comment type="cofactor">
    <cofactor evidence="6">
        <name>FAD</name>
        <dbReference type="ChEBI" id="CHEBI:57692"/>
    </cofactor>
</comment>
<keyword evidence="2" id="KW-0285">Flavoprotein</keyword>
<dbReference type="Proteomes" id="UP000294853">
    <property type="component" value="Chromosome"/>
</dbReference>
<comment type="similarity">
    <text evidence="1">Belongs to the FAD-binding oxidoreductase/transferase type 4 family.</text>
</comment>
<protein>
    <submittedName>
        <fullName evidence="9">FAD-binding oxidoreductase</fullName>
    </submittedName>
</protein>
<dbReference type="InterPro" id="IPR016166">
    <property type="entry name" value="FAD-bd_PCMH"/>
</dbReference>
<dbReference type="InterPro" id="IPR036318">
    <property type="entry name" value="FAD-bd_PCMH-like_sf"/>
</dbReference>
<dbReference type="InterPro" id="IPR025650">
    <property type="entry name" value="Alkyl-DHAP_Synthase"/>
</dbReference>
<dbReference type="Pfam" id="PF01565">
    <property type="entry name" value="FAD_binding_4"/>
    <property type="match status" value="1"/>
</dbReference>
<feature type="binding site" evidence="6">
    <location>
        <begin position="207"/>
        <end position="210"/>
    </location>
    <ligand>
        <name>FAD</name>
        <dbReference type="ChEBI" id="CHEBI:57692"/>
    </ligand>
</feature>
<keyword evidence="3 6" id="KW-0274">FAD</keyword>
<dbReference type="Gene3D" id="3.30.70.3450">
    <property type="match status" value="1"/>
</dbReference>
<evidence type="ECO:0000313" key="10">
    <source>
        <dbReference type="Proteomes" id="UP000294853"/>
    </source>
</evidence>
<dbReference type="InterPro" id="IPR016164">
    <property type="entry name" value="FAD-linked_Oxase-like_C"/>
</dbReference>
<dbReference type="Pfam" id="PF02913">
    <property type="entry name" value="FAD-oxidase_C"/>
    <property type="match status" value="1"/>
</dbReference>
<reference evidence="9 10" key="1">
    <citation type="submission" date="2019-03" db="EMBL/GenBank/DDBJ databases">
        <title>Three New Species of Nocardioides, Nocardioides euryhalodurans sp. nov., Nocardioides seonyuensis sp. nov. and Nocardioides eburneoflavus sp. nov. Iolated from Soil.</title>
        <authorList>
            <person name="Roh S.G."/>
            <person name="Lee C."/>
            <person name="Kim M.-K."/>
            <person name="Kim S.B."/>
        </authorList>
    </citation>
    <scope>NUCLEOTIDE SEQUENCE [LARGE SCALE GENOMIC DNA]</scope>
    <source>
        <strain evidence="9 10">MMS17-SY207-3</strain>
    </source>
</reference>
<dbReference type="InterPro" id="IPR016169">
    <property type="entry name" value="FAD-bd_PCMH_sub2"/>
</dbReference>
<dbReference type="AlphaFoldDB" id="A0A4P7IC69"/>